<evidence type="ECO:0000313" key="7">
    <source>
        <dbReference type="EMBL" id="CAF3828138.1"/>
    </source>
</evidence>
<proteinExistence type="inferred from homology"/>
<keyword evidence="4" id="KW-1278">Translocase</keyword>
<dbReference type="PANTHER" id="PTHR10884:SF14">
    <property type="entry name" value="NADH DEHYDROGENASE [UBIQUINONE] IRON-SULFUR PROTEIN 3, MITOCHONDRIAL"/>
    <property type="match status" value="1"/>
</dbReference>
<sequence>MASSLIRHFARPVLITGKGLFSGATQRSIPASSILFHRTQATATPPASTTTTNAPAPNLVRVNVEQRKALVDFGQYVAECLPRFVQHLVYNLLSLRFNSRVRVKTYTDEMTPVASICDLYDAANWMEREVWDMYGVYFTNHPDLRRILTDYGFEGHPMRKDFPLPGYTEVRYDEEQRRVVIEPIELTQDYRKFDLSTPWETFPKFRNAVHDDAKQRQESKTPELSKPSTGINTENKK</sequence>
<evidence type="ECO:0000256" key="5">
    <source>
        <dbReference type="SAM" id="MobiDB-lite"/>
    </source>
</evidence>
<dbReference type="InterPro" id="IPR001268">
    <property type="entry name" value="NADH_UbQ_OxRdtase_30kDa_su"/>
</dbReference>
<dbReference type="GO" id="GO:0008137">
    <property type="term" value="F:NADH dehydrogenase (ubiquinone) activity"/>
    <property type="evidence" value="ECO:0007669"/>
    <property type="project" value="InterPro"/>
</dbReference>
<evidence type="ECO:0000256" key="2">
    <source>
        <dbReference type="ARBA" id="ARBA00020084"/>
    </source>
</evidence>
<comment type="caution">
    <text evidence="7">The sequence shown here is derived from an EMBL/GenBank/DDBJ whole genome shotgun (WGS) entry which is preliminary data.</text>
</comment>
<dbReference type="EMBL" id="CAJOBB010001230">
    <property type="protein sequence ID" value="CAF3828138.1"/>
    <property type="molecule type" value="Genomic_DNA"/>
</dbReference>
<reference evidence="7" key="1">
    <citation type="submission" date="2021-02" db="EMBL/GenBank/DDBJ databases">
        <authorList>
            <person name="Nowell W R."/>
        </authorList>
    </citation>
    <scope>NUCLEOTIDE SEQUENCE</scope>
</reference>
<gene>
    <name evidence="7" type="ORF">KXQ929_LOCUS18682</name>
</gene>
<dbReference type="PROSITE" id="PS00542">
    <property type="entry name" value="COMPLEX1_30K"/>
    <property type="match status" value="1"/>
</dbReference>
<evidence type="ECO:0000256" key="1">
    <source>
        <dbReference type="ARBA" id="ARBA00007569"/>
    </source>
</evidence>
<name>A0A819CYM4_9BILA</name>
<evidence type="ECO:0000256" key="4">
    <source>
        <dbReference type="RuleBase" id="RU003456"/>
    </source>
</evidence>
<organism evidence="7 8">
    <name type="scientific">Adineta steineri</name>
    <dbReference type="NCBI Taxonomy" id="433720"/>
    <lineage>
        <taxon>Eukaryota</taxon>
        <taxon>Metazoa</taxon>
        <taxon>Spiralia</taxon>
        <taxon>Gnathifera</taxon>
        <taxon>Rotifera</taxon>
        <taxon>Eurotatoria</taxon>
        <taxon>Bdelloidea</taxon>
        <taxon>Adinetida</taxon>
        <taxon>Adinetidae</taxon>
        <taxon>Adineta</taxon>
    </lineage>
</organism>
<dbReference type="Proteomes" id="UP000663868">
    <property type="component" value="Unassembled WGS sequence"/>
</dbReference>
<feature type="compositionally biased region" description="Polar residues" evidence="5">
    <location>
        <begin position="226"/>
        <end position="237"/>
    </location>
</feature>
<dbReference type="Pfam" id="PF00329">
    <property type="entry name" value="Complex1_30kDa"/>
    <property type="match status" value="1"/>
</dbReference>
<protein>
    <recommendedName>
        <fullName evidence="2">NADH dehydrogenase [ubiquinone] iron-sulfur protein 3, mitochondrial</fullName>
    </recommendedName>
</protein>
<feature type="region of interest" description="Disordered" evidence="5">
    <location>
        <begin position="208"/>
        <end position="237"/>
    </location>
</feature>
<comment type="similarity">
    <text evidence="1 4">Belongs to the complex I 30 kDa subunit family.</text>
</comment>
<dbReference type="AlphaFoldDB" id="A0A819CYM4"/>
<evidence type="ECO:0000313" key="8">
    <source>
        <dbReference type="Proteomes" id="UP000663868"/>
    </source>
</evidence>
<dbReference type="GO" id="GO:0016651">
    <property type="term" value="F:oxidoreductase activity, acting on NAD(P)H"/>
    <property type="evidence" value="ECO:0007669"/>
    <property type="project" value="InterPro"/>
</dbReference>
<keyword evidence="3 4" id="KW-0813">Transport</keyword>
<dbReference type="SUPFAM" id="SSF143243">
    <property type="entry name" value="Nqo5-like"/>
    <property type="match status" value="1"/>
</dbReference>
<dbReference type="InterPro" id="IPR020396">
    <property type="entry name" value="NADH_UbQ_OxRdtase_CS"/>
</dbReference>
<evidence type="ECO:0000256" key="3">
    <source>
        <dbReference type="ARBA" id="ARBA00022448"/>
    </source>
</evidence>
<accession>A0A819CYM4</accession>
<dbReference type="InterPro" id="IPR037232">
    <property type="entry name" value="NADH_quin_OxRdtase_su_C/D-like"/>
</dbReference>
<feature type="compositionally biased region" description="Basic and acidic residues" evidence="5">
    <location>
        <begin position="208"/>
        <end position="223"/>
    </location>
</feature>
<feature type="domain" description="NADH:ubiquinone oxidoreductase 30kDa subunit" evidence="6">
    <location>
        <begin position="87"/>
        <end position="167"/>
    </location>
</feature>
<evidence type="ECO:0000259" key="6">
    <source>
        <dbReference type="Pfam" id="PF00329"/>
    </source>
</evidence>
<dbReference type="PANTHER" id="PTHR10884">
    <property type="entry name" value="NADH DEHYDROGENASE UBIQUINONE IRON-SULFUR PROTEIN 3"/>
    <property type="match status" value="1"/>
</dbReference>
<dbReference type="Gene3D" id="3.30.460.80">
    <property type="entry name" value="NADH:ubiquinone oxidoreductase, 30kDa subunit"/>
    <property type="match status" value="1"/>
</dbReference>
<keyword evidence="4" id="KW-0520">NAD</keyword>